<evidence type="ECO:0000259" key="2">
    <source>
        <dbReference type="Pfam" id="PF05057"/>
    </source>
</evidence>
<proteinExistence type="predicted"/>
<sequence length="242" mass="26067">MRIVAALLFMTLATAASARECVVMLHGLARTDASLMLMEETLASFDYAVVNDAYPSTDAPIDRLISYVDASVAKCGEASRVNFVTHSMGGILVRACLMQDRPANLGRVVMLAPPNHGSELVDTLGGLKLFEMVNGPAGGQLGTGPDSVPNELGPARFELGIIAGDRSLNPLLSSVFKGPNDGKVSVESTRLEGMKDHIVLPATHTFMMNNPLVIAQTLNFLREGRFDHQLTLGELMRRVFKN</sequence>
<name>A0A7X0F3U7_9HYPH</name>
<protein>
    <recommendedName>
        <fullName evidence="2">DUF676 domain-containing protein</fullName>
    </recommendedName>
</protein>
<dbReference type="AlphaFoldDB" id="A0A7X0F3U7"/>
<organism evidence="3 4">
    <name type="scientific">Aminobacter aganoensis</name>
    <dbReference type="NCBI Taxonomy" id="83264"/>
    <lineage>
        <taxon>Bacteria</taxon>
        <taxon>Pseudomonadati</taxon>
        <taxon>Pseudomonadota</taxon>
        <taxon>Alphaproteobacteria</taxon>
        <taxon>Hyphomicrobiales</taxon>
        <taxon>Phyllobacteriaceae</taxon>
        <taxon>Aminobacter</taxon>
    </lineage>
</organism>
<gene>
    <name evidence="3" type="ORF">GGR00_000353</name>
</gene>
<keyword evidence="1" id="KW-0732">Signal</keyword>
<dbReference type="PANTHER" id="PTHR37946:SF1">
    <property type="entry name" value="SLL1969 PROTEIN"/>
    <property type="match status" value="1"/>
</dbReference>
<feature type="chain" id="PRO_5030624563" description="DUF676 domain-containing protein" evidence="1">
    <location>
        <begin position="19"/>
        <end position="242"/>
    </location>
</feature>
<reference evidence="3 4" key="1">
    <citation type="submission" date="2020-08" db="EMBL/GenBank/DDBJ databases">
        <title>Genomic Encyclopedia of Type Strains, Phase IV (KMG-IV): sequencing the most valuable type-strain genomes for metagenomic binning, comparative biology and taxonomic classification.</title>
        <authorList>
            <person name="Goeker M."/>
        </authorList>
    </citation>
    <scope>NUCLEOTIDE SEQUENCE [LARGE SCALE GENOMIC DNA]</scope>
    <source>
        <strain evidence="3 4">DSM 7051</strain>
    </source>
</reference>
<evidence type="ECO:0000313" key="4">
    <source>
        <dbReference type="Proteomes" id="UP000536262"/>
    </source>
</evidence>
<dbReference type="EMBL" id="JACHOU010000001">
    <property type="protein sequence ID" value="MBB6352601.1"/>
    <property type="molecule type" value="Genomic_DNA"/>
</dbReference>
<feature type="signal peptide" evidence="1">
    <location>
        <begin position="1"/>
        <end position="18"/>
    </location>
</feature>
<evidence type="ECO:0000256" key="1">
    <source>
        <dbReference type="SAM" id="SignalP"/>
    </source>
</evidence>
<dbReference type="RefSeq" id="WP_184697451.1">
    <property type="nucleotide sequence ID" value="NZ_BAABEG010000001.1"/>
</dbReference>
<dbReference type="InterPro" id="IPR029058">
    <property type="entry name" value="AB_hydrolase_fold"/>
</dbReference>
<dbReference type="InterPro" id="IPR007751">
    <property type="entry name" value="DUF676_lipase-like"/>
</dbReference>
<dbReference type="PANTHER" id="PTHR37946">
    <property type="entry name" value="SLL1969 PROTEIN"/>
    <property type="match status" value="1"/>
</dbReference>
<evidence type="ECO:0000313" key="3">
    <source>
        <dbReference type="EMBL" id="MBB6352601.1"/>
    </source>
</evidence>
<dbReference type="Gene3D" id="3.40.50.1820">
    <property type="entry name" value="alpha/beta hydrolase"/>
    <property type="match status" value="1"/>
</dbReference>
<accession>A0A7X0F3U7</accession>
<dbReference type="Proteomes" id="UP000536262">
    <property type="component" value="Unassembled WGS sequence"/>
</dbReference>
<dbReference type="SUPFAM" id="SSF53474">
    <property type="entry name" value="alpha/beta-Hydrolases"/>
    <property type="match status" value="1"/>
</dbReference>
<dbReference type="Pfam" id="PF05057">
    <property type="entry name" value="DUF676"/>
    <property type="match status" value="1"/>
</dbReference>
<comment type="caution">
    <text evidence="3">The sequence shown here is derived from an EMBL/GenBank/DDBJ whole genome shotgun (WGS) entry which is preliminary data.</text>
</comment>
<feature type="domain" description="DUF676" evidence="2">
    <location>
        <begin position="21"/>
        <end position="98"/>
    </location>
</feature>
<keyword evidence="4" id="KW-1185">Reference proteome</keyword>